<evidence type="ECO:0000313" key="6">
    <source>
        <dbReference type="EMBL" id="MXV52631.1"/>
    </source>
</evidence>
<keyword evidence="2" id="KW-0238">DNA-binding</keyword>
<keyword evidence="1" id="KW-0805">Transcription regulation</keyword>
<evidence type="ECO:0000259" key="5">
    <source>
        <dbReference type="PROSITE" id="PS01124"/>
    </source>
</evidence>
<keyword evidence="4" id="KW-0812">Transmembrane</keyword>
<evidence type="ECO:0000256" key="2">
    <source>
        <dbReference type="ARBA" id="ARBA00023125"/>
    </source>
</evidence>
<feature type="domain" description="HTH araC/xylS-type" evidence="5">
    <location>
        <begin position="270"/>
        <end position="377"/>
    </location>
</feature>
<organism evidence="6 7">
    <name type="scientific">Hufsiella arboris</name>
    <dbReference type="NCBI Taxonomy" id="2695275"/>
    <lineage>
        <taxon>Bacteria</taxon>
        <taxon>Pseudomonadati</taxon>
        <taxon>Bacteroidota</taxon>
        <taxon>Sphingobacteriia</taxon>
        <taxon>Sphingobacteriales</taxon>
        <taxon>Sphingobacteriaceae</taxon>
        <taxon>Hufsiella</taxon>
    </lineage>
</organism>
<protein>
    <submittedName>
        <fullName evidence="6">Helix-turn-helix domain-containing protein</fullName>
    </submittedName>
</protein>
<evidence type="ECO:0000256" key="1">
    <source>
        <dbReference type="ARBA" id="ARBA00023015"/>
    </source>
</evidence>
<keyword evidence="3" id="KW-0804">Transcription</keyword>
<dbReference type="InterPro" id="IPR018062">
    <property type="entry name" value="HTH_AraC-typ_CS"/>
</dbReference>
<dbReference type="PROSITE" id="PS00041">
    <property type="entry name" value="HTH_ARAC_FAMILY_1"/>
    <property type="match status" value="1"/>
</dbReference>
<comment type="caution">
    <text evidence="6">The sequence shown here is derived from an EMBL/GenBank/DDBJ whole genome shotgun (WGS) entry which is preliminary data.</text>
</comment>
<dbReference type="PANTHER" id="PTHR43280:SF29">
    <property type="entry name" value="ARAC-FAMILY TRANSCRIPTIONAL REGULATOR"/>
    <property type="match status" value="1"/>
</dbReference>
<sequence>MDKINLLVITAVIIIFISLFLSLFLVTVKTEHKLSNRLFAFFLLLNAVDIGENLGYLFEIPLNARIFVSLIFFLQLPTFYLYVLSVCYSDFKLKPKHLIHITPFLTANFILLPRFYTVSLASKISFLEQSSSRPEIQFNHIFIHIQIVLYIIAAFMILRKAKTIYLENYAGASMESLNWLFQFAVALSVFFTIALLKNIFKFTEYPYISGWLKIGLILLELFIISWYLYKALNNPGLFKNVDSKLKLVKSIISEEKNGQQSVAKENEYHSELLKLKKYMIEERPFLNPSLTIQDISDGIKIPVRDLSILINHKLDQHFYDFVNSYRIENAMDILKDATKNKVTILEILYEVGFNSKSSFNTAFKKHTGNTPTFYRKNL</sequence>
<dbReference type="AlphaFoldDB" id="A0A7K1YE45"/>
<dbReference type="SUPFAM" id="SSF46689">
    <property type="entry name" value="Homeodomain-like"/>
    <property type="match status" value="1"/>
</dbReference>
<dbReference type="GO" id="GO:0043565">
    <property type="term" value="F:sequence-specific DNA binding"/>
    <property type="evidence" value="ECO:0007669"/>
    <property type="project" value="InterPro"/>
</dbReference>
<feature type="transmembrane region" description="Helical" evidence="4">
    <location>
        <begin position="208"/>
        <end position="229"/>
    </location>
</feature>
<dbReference type="Gene3D" id="1.10.10.60">
    <property type="entry name" value="Homeodomain-like"/>
    <property type="match status" value="1"/>
</dbReference>
<evidence type="ECO:0000256" key="4">
    <source>
        <dbReference type="SAM" id="Phobius"/>
    </source>
</evidence>
<feature type="transmembrane region" description="Helical" evidence="4">
    <location>
        <begin position="38"/>
        <end position="58"/>
    </location>
</feature>
<feature type="transmembrane region" description="Helical" evidence="4">
    <location>
        <begin position="6"/>
        <end position="26"/>
    </location>
</feature>
<evidence type="ECO:0000256" key="3">
    <source>
        <dbReference type="ARBA" id="ARBA00023163"/>
    </source>
</evidence>
<name>A0A7K1YE45_9SPHI</name>
<keyword evidence="7" id="KW-1185">Reference proteome</keyword>
<evidence type="ECO:0000313" key="7">
    <source>
        <dbReference type="Proteomes" id="UP000466586"/>
    </source>
</evidence>
<dbReference type="InterPro" id="IPR009057">
    <property type="entry name" value="Homeodomain-like_sf"/>
</dbReference>
<reference evidence="6 7" key="1">
    <citation type="submission" date="2019-11" db="EMBL/GenBank/DDBJ databases">
        <title>Pedobacter sp. HMF7647 Genome sequencing and assembly.</title>
        <authorList>
            <person name="Kang H."/>
            <person name="Kim H."/>
            <person name="Joh K."/>
        </authorList>
    </citation>
    <scope>NUCLEOTIDE SEQUENCE [LARGE SCALE GENOMIC DNA]</scope>
    <source>
        <strain evidence="6 7">HMF7647</strain>
    </source>
</reference>
<dbReference type="PROSITE" id="PS01124">
    <property type="entry name" value="HTH_ARAC_FAMILY_2"/>
    <property type="match status" value="1"/>
</dbReference>
<dbReference type="Proteomes" id="UP000466586">
    <property type="component" value="Unassembled WGS sequence"/>
</dbReference>
<keyword evidence="4" id="KW-1133">Transmembrane helix</keyword>
<feature type="transmembrane region" description="Helical" evidence="4">
    <location>
        <begin position="136"/>
        <end position="158"/>
    </location>
</feature>
<dbReference type="GO" id="GO:0003700">
    <property type="term" value="F:DNA-binding transcription factor activity"/>
    <property type="evidence" value="ECO:0007669"/>
    <property type="project" value="InterPro"/>
</dbReference>
<dbReference type="SMART" id="SM00342">
    <property type="entry name" value="HTH_ARAC"/>
    <property type="match status" value="1"/>
</dbReference>
<keyword evidence="4" id="KW-0472">Membrane</keyword>
<dbReference type="InterPro" id="IPR020449">
    <property type="entry name" value="Tscrpt_reg_AraC-type_HTH"/>
</dbReference>
<dbReference type="PRINTS" id="PR00032">
    <property type="entry name" value="HTHARAC"/>
</dbReference>
<feature type="transmembrane region" description="Helical" evidence="4">
    <location>
        <begin position="98"/>
        <end position="116"/>
    </location>
</feature>
<dbReference type="PANTHER" id="PTHR43280">
    <property type="entry name" value="ARAC-FAMILY TRANSCRIPTIONAL REGULATOR"/>
    <property type="match status" value="1"/>
</dbReference>
<accession>A0A7K1YE45</accession>
<proteinExistence type="predicted"/>
<dbReference type="InterPro" id="IPR018060">
    <property type="entry name" value="HTH_AraC"/>
</dbReference>
<feature type="transmembrane region" description="Helical" evidence="4">
    <location>
        <begin position="64"/>
        <end position="86"/>
    </location>
</feature>
<gene>
    <name evidence="6" type="ORF">GS399_16780</name>
</gene>
<dbReference type="EMBL" id="WVHT01000009">
    <property type="protein sequence ID" value="MXV52631.1"/>
    <property type="molecule type" value="Genomic_DNA"/>
</dbReference>
<dbReference type="Pfam" id="PF12833">
    <property type="entry name" value="HTH_18"/>
    <property type="match status" value="1"/>
</dbReference>
<feature type="transmembrane region" description="Helical" evidence="4">
    <location>
        <begin position="179"/>
        <end position="196"/>
    </location>
</feature>
<dbReference type="RefSeq" id="WP_160845811.1">
    <property type="nucleotide sequence ID" value="NZ_WVHT01000009.1"/>
</dbReference>